<dbReference type="PANTHER" id="PTHR40516">
    <property type="entry name" value="ANTITOXIN CHPS-RELATED"/>
    <property type="match status" value="1"/>
</dbReference>
<dbReference type="Proteomes" id="UP000294802">
    <property type="component" value="Unassembled WGS sequence"/>
</dbReference>
<sequence>MKVNLKKWGNSHGIRIPEVVINEMNLNENQRFNLTVEEDAIALKVEENQKNLLRQMFKNYDTNQKSEEFDWGEPQGKEVE</sequence>
<dbReference type="PANTHER" id="PTHR40516:SF1">
    <property type="entry name" value="ANTITOXIN CHPS-RELATED"/>
    <property type="match status" value="1"/>
</dbReference>
<dbReference type="SUPFAM" id="SSF89447">
    <property type="entry name" value="AbrB/MazE/MraZ-like"/>
    <property type="match status" value="1"/>
</dbReference>
<dbReference type="Gene3D" id="2.10.260.10">
    <property type="match status" value="1"/>
</dbReference>
<dbReference type="Pfam" id="PF04014">
    <property type="entry name" value="MazE_antitoxin"/>
    <property type="match status" value="1"/>
</dbReference>
<dbReference type="EMBL" id="SCWB01000014">
    <property type="protein sequence ID" value="TDM07499.1"/>
    <property type="molecule type" value="Genomic_DNA"/>
</dbReference>
<dbReference type="AlphaFoldDB" id="A0A4R6BT23"/>
<accession>A0A4R6BT23</accession>
<dbReference type="InterPro" id="IPR007159">
    <property type="entry name" value="SpoVT-AbrB_dom"/>
</dbReference>
<evidence type="ECO:0000313" key="3">
    <source>
        <dbReference type="Proteomes" id="UP000294802"/>
    </source>
</evidence>
<feature type="domain" description="SpoVT-AbrB" evidence="1">
    <location>
        <begin position="6"/>
        <end position="51"/>
    </location>
</feature>
<evidence type="ECO:0000313" key="2">
    <source>
        <dbReference type="EMBL" id="TDM07499.1"/>
    </source>
</evidence>
<dbReference type="InterPro" id="IPR037914">
    <property type="entry name" value="SpoVT-AbrB_sf"/>
</dbReference>
<dbReference type="RefSeq" id="WP_133444290.1">
    <property type="nucleotide sequence ID" value="NZ_SCWB01000014.1"/>
</dbReference>
<dbReference type="InterPro" id="IPR039052">
    <property type="entry name" value="Antitox_PemI-like"/>
</dbReference>
<gene>
    <name evidence="2" type="ORF">ERX29_08675</name>
</gene>
<dbReference type="GO" id="GO:0097351">
    <property type="term" value="F:toxin sequestering activity"/>
    <property type="evidence" value="ECO:0007669"/>
    <property type="project" value="InterPro"/>
</dbReference>
<proteinExistence type="predicted"/>
<comment type="caution">
    <text evidence="2">The sequence shown here is derived from an EMBL/GenBank/DDBJ whole genome shotgun (WGS) entry which is preliminary data.</text>
</comment>
<dbReference type="SMART" id="SM00966">
    <property type="entry name" value="SpoVT_AbrB"/>
    <property type="match status" value="1"/>
</dbReference>
<reference evidence="2 3" key="1">
    <citation type="submission" date="2019-01" db="EMBL/GenBank/DDBJ databases">
        <title>Draft genome sequences of the type strains of six Macrococcus species.</title>
        <authorList>
            <person name="Mazhar S."/>
            <person name="Altermann E."/>
            <person name="Hill C."/>
            <person name="Mcauliffe O."/>
        </authorList>
    </citation>
    <scope>NUCLEOTIDE SEQUENCE [LARGE SCALE GENOMIC DNA]</scope>
    <source>
        <strain evidence="2 3">CCM4815</strain>
    </source>
</reference>
<name>A0A4R6BT23_9STAP</name>
<dbReference type="OrthoDB" id="9795766at2"/>
<keyword evidence="2" id="KW-0238">DNA-binding</keyword>
<keyword evidence="3" id="KW-1185">Reference proteome</keyword>
<evidence type="ECO:0000259" key="1">
    <source>
        <dbReference type="SMART" id="SM00966"/>
    </source>
</evidence>
<protein>
    <submittedName>
        <fullName evidence="2">AbrB/MazE/SpoVT family DNA-binding domain-containing protein</fullName>
    </submittedName>
</protein>
<dbReference type="GO" id="GO:0003677">
    <property type="term" value="F:DNA binding"/>
    <property type="evidence" value="ECO:0007669"/>
    <property type="project" value="UniProtKB-KW"/>
</dbReference>
<organism evidence="2 3">
    <name type="scientific">Macrococcus lamae</name>
    <dbReference type="NCBI Taxonomy" id="198484"/>
    <lineage>
        <taxon>Bacteria</taxon>
        <taxon>Bacillati</taxon>
        <taxon>Bacillota</taxon>
        <taxon>Bacilli</taxon>
        <taxon>Bacillales</taxon>
        <taxon>Staphylococcaceae</taxon>
        <taxon>Macrococcus</taxon>
    </lineage>
</organism>